<dbReference type="EMBL" id="GBRH01256854">
    <property type="protein sequence ID" value="JAD41041.1"/>
    <property type="molecule type" value="Transcribed_RNA"/>
</dbReference>
<protein>
    <submittedName>
        <fullName evidence="1">Uncharacterized protein</fullName>
    </submittedName>
</protein>
<organism evidence="1">
    <name type="scientific">Arundo donax</name>
    <name type="common">Giant reed</name>
    <name type="synonym">Donax arundinaceus</name>
    <dbReference type="NCBI Taxonomy" id="35708"/>
    <lineage>
        <taxon>Eukaryota</taxon>
        <taxon>Viridiplantae</taxon>
        <taxon>Streptophyta</taxon>
        <taxon>Embryophyta</taxon>
        <taxon>Tracheophyta</taxon>
        <taxon>Spermatophyta</taxon>
        <taxon>Magnoliopsida</taxon>
        <taxon>Liliopsida</taxon>
        <taxon>Poales</taxon>
        <taxon>Poaceae</taxon>
        <taxon>PACMAD clade</taxon>
        <taxon>Arundinoideae</taxon>
        <taxon>Arundineae</taxon>
        <taxon>Arundo</taxon>
    </lineage>
</organism>
<dbReference type="AlphaFoldDB" id="A0A0A8ZQH0"/>
<evidence type="ECO:0000313" key="1">
    <source>
        <dbReference type="EMBL" id="JAD41041.1"/>
    </source>
</evidence>
<reference evidence="1" key="2">
    <citation type="journal article" date="2015" name="Data Brief">
        <title>Shoot transcriptome of the giant reed, Arundo donax.</title>
        <authorList>
            <person name="Barrero R.A."/>
            <person name="Guerrero F.D."/>
            <person name="Moolhuijzen P."/>
            <person name="Goolsby J.A."/>
            <person name="Tidwell J."/>
            <person name="Bellgard S.E."/>
            <person name="Bellgard M.I."/>
        </authorList>
    </citation>
    <scope>NUCLEOTIDE SEQUENCE</scope>
    <source>
        <tissue evidence="1">Shoot tissue taken approximately 20 cm above the soil surface</tissue>
    </source>
</reference>
<proteinExistence type="predicted"/>
<reference evidence="1" key="1">
    <citation type="submission" date="2014-09" db="EMBL/GenBank/DDBJ databases">
        <authorList>
            <person name="Magalhaes I.L.F."/>
            <person name="Oliveira U."/>
            <person name="Santos F.R."/>
            <person name="Vidigal T.H.D.A."/>
            <person name="Brescovit A.D."/>
            <person name="Santos A.J."/>
        </authorList>
    </citation>
    <scope>NUCLEOTIDE SEQUENCE</scope>
    <source>
        <tissue evidence="1">Shoot tissue taken approximately 20 cm above the soil surface</tissue>
    </source>
</reference>
<accession>A0A0A8ZQH0</accession>
<sequence length="66" mass="7370">MVSCMFLLKLFPQVSLTSARSRRGSIIQGLFLLVALGLKHLRRIGVTGLFRCALAVAEQLRRDELV</sequence>
<name>A0A0A8ZQH0_ARUDO</name>